<sequence>MVTSSDKSSSASRRLRTVANVDENIKAARKKALDHQNMIEKLAEPLYAVSEKLSVLDHAQASVSTASERKIKSLTDGLEKKIEKLKEDTAAKIEQIKVDTKAKIESLQSEQHSAENDLSIEYAEAIVQFSLGGSPADLSTVLGVSVREAKNLIETSKADLEKVGISVTSPLSSPTTAAPDEDKVVATKAADDIMQQSA</sequence>
<dbReference type="EMBL" id="VNIQ01000011">
    <property type="protein sequence ID" value="TYQ00848.1"/>
    <property type="molecule type" value="Genomic_DNA"/>
</dbReference>
<comment type="caution">
    <text evidence="2">The sequence shown here is derived from an EMBL/GenBank/DDBJ whole genome shotgun (WGS) entry which is preliminary data.</text>
</comment>
<gene>
    <name evidence="2" type="ORF">FNL38_11162</name>
</gene>
<accession>A0A652YHY0</accession>
<organism evidence="2">
    <name type="scientific">Nocardia globerula</name>
    <dbReference type="NCBI Taxonomy" id="1818"/>
    <lineage>
        <taxon>Bacteria</taxon>
        <taxon>Bacillati</taxon>
        <taxon>Actinomycetota</taxon>
        <taxon>Actinomycetes</taxon>
        <taxon>Mycobacteriales</taxon>
        <taxon>Nocardiaceae</taxon>
        <taxon>Nocardia</taxon>
    </lineage>
</organism>
<name>A0A652YHY0_NOCGL</name>
<proteinExistence type="predicted"/>
<feature type="coiled-coil region" evidence="1">
    <location>
        <begin position="68"/>
        <end position="117"/>
    </location>
</feature>
<dbReference type="AlphaFoldDB" id="A0A652YHY0"/>
<keyword evidence="1" id="KW-0175">Coiled coil</keyword>
<evidence type="ECO:0000256" key="1">
    <source>
        <dbReference type="SAM" id="Coils"/>
    </source>
</evidence>
<reference evidence="2" key="1">
    <citation type="submission" date="2019-07" db="EMBL/GenBank/DDBJ databases">
        <title>Genomic Encyclopedia of Type Strains, Phase IV (KMG-IV): sequencing the most valuable type-strain genomes for metagenomic binning, comparative biology and taxonomic classification.</title>
        <authorList>
            <person name="Goeker M."/>
        </authorList>
    </citation>
    <scope>NUCLEOTIDE SEQUENCE</scope>
    <source>
        <strain evidence="2">DSM 44596</strain>
    </source>
</reference>
<evidence type="ECO:0000313" key="2">
    <source>
        <dbReference type="EMBL" id="TYQ00848.1"/>
    </source>
</evidence>
<protein>
    <submittedName>
        <fullName evidence="2">Uncharacterized protein</fullName>
    </submittedName>
</protein>